<keyword evidence="3" id="KW-1185">Reference proteome</keyword>
<accession>A0A0P7HVU3</accession>
<evidence type="ECO:0000313" key="2">
    <source>
        <dbReference type="EMBL" id="KPN31044.1"/>
    </source>
</evidence>
<feature type="compositionally biased region" description="Low complexity" evidence="1">
    <location>
        <begin position="229"/>
        <end position="247"/>
    </location>
</feature>
<dbReference type="Proteomes" id="UP000050535">
    <property type="component" value="Unassembled WGS sequence"/>
</dbReference>
<gene>
    <name evidence="2" type="ORF">SY89_01786</name>
</gene>
<evidence type="ECO:0000256" key="1">
    <source>
        <dbReference type="SAM" id="MobiDB-lite"/>
    </source>
</evidence>
<sequence>MSDVIETLSLATDPLDQSATAVGDAAVLDRLVGVVEDWEGDRTFSLSELAAALGHARRNPKSGPSLPTAAAADVTFRTIHGAKGDEDDVVAVADLGTGLGRYGAYLDQFVAHGRHVALAPPAVDTGDDYPDLGGPSWRAVRTTLTPRPVTGMPAFAGRASAGSRVIRPELPAHRRFAARSRPHAPSAGACCTSRSRGRGITSCSRFPAGARRRRHGIAGSTRSGRRSRSTPIVPTSTPSTPPVITTR</sequence>
<dbReference type="AlphaFoldDB" id="A0A0P7HVU3"/>
<reference evidence="3" key="1">
    <citation type="submission" date="2013-11" db="EMBL/GenBank/DDBJ databases">
        <authorList>
            <person name="Hoang H.T."/>
            <person name="Killian M.L."/>
            <person name="Madson D.M."/>
            <person name="Arruda P.H.E."/>
            <person name="Sun D."/>
            <person name="Schwartz K.J."/>
            <person name="Yoon K."/>
        </authorList>
    </citation>
    <scope>NUCLEOTIDE SEQUENCE [LARGE SCALE GENOMIC DNA]</scope>
    <source>
        <strain evidence="3">CDK2</strain>
    </source>
</reference>
<dbReference type="EMBL" id="LGUC01000001">
    <property type="protein sequence ID" value="KPN31044.1"/>
    <property type="molecule type" value="Genomic_DNA"/>
</dbReference>
<comment type="caution">
    <text evidence="2">The sequence shown here is derived from an EMBL/GenBank/DDBJ whole genome shotgun (WGS) entry which is preliminary data.</text>
</comment>
<proteinExistence type="predicted"/>
<organism evidence="2 3">
    <name type="scientific">Halolamina pelagica</name>
    <dbReference type="NCBI Taxonomy" id="699431"/>
    <lineage>
        <taxon>Archaea</taxon>
        <taxon>Methanobacteriati</taxon>
        <taxon>Methanobacteriota</taxon>
        <taxon>Stenosarchaea group</taxon>
        <taxon>Halobacteria</taxon>
        <taxon>Halobacteriales</taxon>
        <taxon>Haloferacaceae</taxon>
    </lineage>
</organism>
<feature type="region of interest" description="Disordered" evidence="1">
    <location>
        <begin position="202"/>
        <end position="247"/>
    </location>
</feature>
<protein>
    <submittedName>
        <fullName evidence="2">Uncharacterized protein</fullName>
    </submittedName>
</protein>
<dbReference type="RefSeq" id="WP_054583797.1">
    <property type="nucleotide sequence ID" value="NZ_LGUC01000001.1"/>
</dbReference>
<name>A0A0P7HVU3_9EURY</name>
<dbReference type="STRING" id="699431.SY89_01786"/>
<evidence type="ECO:0000313" key="3">
    <source>
        <dbReference type="Proteomes" id="UP000050535"/>
    </source>
</evidence>